<evidence type="ECO:0000256" key="4">
    <source>
        <dbReference type="SAM" id="MobiDB-lite"/>
    </source>
</evidence>
<dbReference type="EMBL" id="JARBJD010000123">
    <property type="protein sequence ID" value="KAK2951158.1"/>
    <property type="molecule type" value="Genomic_DNA"/>
</dbReference>
<dbReference type="Gene3D" id="1.25.10.10">
    <property type="entry name" value="Leucine-rich Repeat Variant"/>
    <property type="match status" value="1"/>
</dbReference>
<keyword evidence="3" id="KW-0653">Protein transport</keyword>
<accession>A0ABQ9XFA8</accession>
<dbReference type="Proteomes" id="UP001281761">
    <property type="component" value="Unassembled WGS sequence"/>
</dbReference>
<dbReference type="SUPFAM" id="SSF48371">
    <property type="entry name" value="ARM repeat"/>
    <property type="match status" value="1"/>
</dbReference>
<sequence>MVNHAPQQRYRQRKEKREFNHKMKRVRKFTAIKKEMESKPQETATKSSFYDQVFQTNPEDKQSKSQHHQKSSPKSKRTKQKPDTYEKAKKVYAEVKKKKDEELALAQQQREEYQQQRDRKLKERRQSSKEFQMKSKRGQPLMGTADLEELITTLNGENPQTVQELFTTLRKITYSQEAQVQLLQHNVIPMLTHYLTHSQDQSILFDIMWILLNIASLPSQNLTLLFDDDLLRSAIQLTQHNSISILENVWWFLSNISQPQNSVSTFAQTLINLGIFAAFQPSLSIVLSHAIPTLSSFRSTTTTFLDTNVIMYPSMKLEFPETPKVLSSLLNTLKSLIKAVPQPLPIEIFSHLFSSLMTGCREVESVLGILSTQYDQLRELSSPFYQTPIPLHFPPTIQTFPQLIVAVLSYATEGLSTGYQVWRLLSVTRIQRRVCERRQFRTTEVQPIPIIPKEVKTSRHLLSELRGYFSIIERVSSLAGHIMNSSVPVIDFYLDSGLLTQLGKCLSAILRFKRHSPETDKTILAACQMTMRRGDLGEMWREVVELVVATDFSTLASREEICADFRYLGRVKEASESGEDVLLRDLVSRASSSLSFCLSNIVGGPVEHVERVLSEVFPGSESADEFMNCLAELLDDPDQFMINPLFVLHGLVLTPKREVFELVEESQAIDALFTFAWFHPHQPNTDTAVRTFYEILCAILATTQNPSNILSFLESETVRAKMGEMQKGLSEPTKKRIMLFHQKHRTVLDSFLASGEYLPTTSVLNTALDGGLDEPFPEELSEEDVQLLDYYESLGNDFEI</sequence>
<gene>
    <name evidence="5" type="ORF">BLNAU_13896</name>
</gene>
<reference evidence="5 6" key="1">
    <citation type="journal article" date="2022" name="bioRxiv">
        <title>Genomics of Preaxostyla Flagellates Illuminates Evolutionary Transitions and the Path Towards Mitochondrial Loss.</title>
        <authorList>
            <person name="Novak L.V.F."/>
            <person name="Treitli S.C."/>
            <person name="Pyrih J."/>
            <person name="Halakuc P."/>
            <person name="Pipaliya S.V."/>
            <person name="Vacek V."/>
            <person name="Brzon O."/>
            <person name="Soukal P."/>
            <person name="Eme L."/>
            <person name="Dacks J.B."/>
            <person name="Karnkowska A."/>
            <person name="Elias M."/>
            <person name="Hampl V."/>
        </authorList>
    </citation>
    <scope>NUCLEOTIDE SEQUENCE [LARGE SCALE GENOMIC DNA]</scope>
    <source>
        <strain evidence="5">NAU3</strain>
        <tissue evidence="5">Gut</tissue>
    </source>
</reference>
<dbReference type="SMART" id="SM00185">
    <property type="entry name" value="ARM"/>
    <property type="match status" value="2"/>
</dbReference>
<evidence type="ECO:0000256" key="1">
    <source>
        <dbReference type="ARBA" id="ARBA00010394"/>
    </source>
</evidence>
<dbReference type="Pfam" id="PF08524">
    <property type="entry name" value="rRNA_processing"/>
    <property type="match status" value="1"/>
</dbReference>
<feature type="compositionally biased region" description="Polar residues" evidence="4">
    <location>
        <begin position="41"/>
        <end position="57"/>
    </location>
</feature>
<keyword evidence="6" id="KW-1185">Reference proteome</keyword>
<feature type="compositionally biased region" description="Basic residues" evidence="4">
    <location>
        <begin position="22"/>
        <end position="31"/>
    </location>
</feature>
<dbReference type="PANTHER" id="PTHR23316">
    <property type="entry name" value="IMPORTIN ALPHA"/>
    <property type="match status" value="1"/>
</dbReference>
<feature type="region of interest" description="Disordered" evidence="4">
    <location>
        <begin position="1"/>
        <end position="86"/>
    </location>
</feature>
<evidence type="ECO:0000256" key="2">
    <source>
        <dbReference type="ARBA" id="ARBA00022448"/>
    </source>
</evidence>
<feature type="compositionally biased region" description="Basic and acidic residues" evidence="4">
    <location>
        <begin position="109"/>
        <end position="133"/>
    </location>
</feature>
<dbReference type="InterPro" id="IPR016024">
    <property type="entry name" value="ARM-type_fold"/>
</dbReference>
<name>A0ABQ9XFA8_9EUKA</name>
<organism evidence="5 6">
    <name type="scientific">Blattamonas nauphoetae</name>
    <dbReference type="NCBI Taxonomy" id="2049346"/>
    <lineage>
        <taxon>Eukaryota</taxon>
        <taxon>Metamonada</taxon>
        <taxon>Preaxostyla</taxon>
        <taxon>Oxymonadida</taxon>
        <taxon>Blattamonas</taxon>
    </lineage>
</organism>
<comment type="caution">
    <text evidence="5">The sequence shown here is derived from an EMBL/GenBank/DDBJ whole genome shotgun (WGS) entry which is preliminary data.</text>
</comment>
<evidence type="ECO:0000313" key="6">
    <source>
        <dbReference type="Proteomes" id="UP001281761"/>
    </source>
</evidence>
<dbReference type="InterPro" id="IPR013730">
    <property type="entry name" value="Fyv7/TAP26"/>
</dbReference>
<evidence type="ECO:0000256" key="3">
    <source>
        <dbReference type="ARBA" id="ARBA00022927"/>
    </source>
</evidence>
<protein>
    <submittedName>
        <fullName evidence="5">Uncharacterized protein</fullName>
    </submittedName>
</protein>
<dbReference type="InterPro" id="IPR011989">
    <property type="entry name" value="ARM-like"/>
</dbReference>
<feature type="compositionally biased region" description="Basic residues" evidence="4">
    <location>
        <begin position="64"/>
        <end position="79"/>
    </location>
</feature>
<proteinExistence type="inferred from homology"/>
<keyword evidence="2" id="KW-0813">Transport</keyword>
<evidence type="ECO:0000313" key="5">
    <source>
        <dbReference type="EMBL" id="KAK2951158.1"/>
    </source>
</evidence>
<feature type="region of interest" description="Disordered" evidence="4">
    <location>
        <begin position="107"/>
        <end position="137"/>
    </location>
</feature>
<comment type="similarity">
    <text evidence="1">Belongs to the importin alpha family.</text>
</comment>
<dbReference type="InterPro" id="IPR000225">
    <property type="entry name" value="Armadillo"/>
</dbReference>